<dbReference type="AlphaFoldDB" id="A0A250FY34"/>
<sequence>MFIPVAGNHSISRVSANIFLPQSLIKPEDVFDKINQKKALSEYQKKGLISSKTINLHNDGLHISSDEIFGFVFEEFNEIGSSVNVLKIENINDKSKSQISFETRDYTNWMNFKERFFRNIDSLANVYPFYVEAMSLNYIDEFIWQSDEKIPVSSIFNQDAELMNSNFIQSHNGTLVIISQSEHNPKEKFREEKTEILFNNDVKRVIINHIYAIKLEDFKGYDKSFLEELFNEAHSKNIELLDKIFTSEIKKNINLH</sequence>
<name>A0A250FY34_9FLAO</name>
<dbReference type="EMBL" id="CP022387">
    <property type="protein sequence ID" value="ATA90004.1"/>
    <property type="molecule type" value="Genomic_DNA"/>
</dbReference>
<accession>A0A250FY34</accession>
<dbReference type="RefSeq" id="WP_095896560.1">
    <property type="nucleotide sequence ID" value="NZ_CP022387.1"/>
</dbReference>
<dbReference type="Proteomes" id="UP000217348">
    <property type="component" value="Chromosome"/>
</dbReference>
<protein>
    <submittedName>
        <fullName evidence="1">TIGR04255 family protein</fullName>
    </submittedName>
</protein>
<dbReference type="InterPro" id="IPR026349">
    <property type="entry name" value="CHP04255"/>
</dbReference>
<dbReference type="NCBIfam" id="TIGR04255">
    <property type="entry name" value="sporadTIGR04255"/>
    <property type="match status" value="1"/>
</dbReference>
<organism evidence="1 2">
    <name type="scientific">Capnocytophaga stomatis</name>
    <dbReference type="NCBI Taxonomy" id="1848904"/>
    <lineage>
        <taxon>Bacteria</taxon>
        <taxon>Pseudomonadati</taxon>
        <taxon>Bacteroidota</taxon>
        <taxon>Flavobacteriia</taxon>
        <taxon>Flavobacteriales</taxon>
        <taxon>Flavobacteriaceae</taxon>
        <taxon>Capnocytophaga</taxon>
    </lineage>
</organism>
<reference evidence="2" key="1">
    <citation type="submission" date="2017-06" db="EMBL/GenBank/DDBJ databases">
        <title>Capnocytophaga spp. assemblies.</title>
        <authorList>
            <person name="Gulvik C.A."/>
        </authorList>
    </citation>
    <scope>NUCLEOTIDE SEQUENCE [LARGE SCALE GENOMIC DNA]</scope>
    <source>
        <strain evidence="2">H2177</strain>
    </source>
</reference>
<evidence type="ECO:0000313" key="1">
    <source>
        <dbReference type="EMBL" id="ATA90004.1"/>
    </source>
</evidence>
<proteinExistence type="predicted"/>
<dbReference type="OrthoDB" id="1493492at2"/>
<gene>
    <name evidence="1" type="ORF">CGC58_09895</name>
</gene>
<evidence type="ECO:0000313" key="2">
    <source>
        <dbReference type="Proteomes" id="UP000217348"/>
    </source>
</evidence>
<dbReference type="KEGG" id="csto:CGC58_09895"/>